<keyword evidence="3" id="KW-1185">Reference proteome</keyword>
<dbReference type="Proteomes" id="UP000289738">
    <property type="component" value="Chromosome A07"/>
</dbReference>
<protein>
    <submittedName>
        <fullName evidence="2">Uncharacterized protein</fullName>
    </submittedName>
</protein>
<dbReference type="AlphaFoldDB" id="A0A445C9E0"/>
<accession>A0A445C9E0</accession>
<gene>
    <name evidence="2" type="ORF">Ahy_A07g033502</name>
</gene>
<evidence type="ECO:0000313" key="2">
    <source>
        <dbReference type="EMBL" id="RYR47566.1"/>
    </source>
</evidence>
<proteinExistence type="predicted"/>
<feature type="compositionally biased region" description="Polar residues" evidence="1">
    <location>
        <begin position="11"/>
        <end position="22"/>
    </location>
</feature>
<name>A0A445C9E0_ARAHY</name>
<reference evidence="2 3" key="1">
    <citation type="submission" date="2019-01" db="EMBL/GenBank/DDBJ databases">
        <title>Sequencing of cultivated peanut Arachis hypogaea provides insights into genome evolution and oil improvement.</title>
        <authorList>
            <person name="Chen X."/>
        </authorList>
    </citation>
    <scope>NUCLEOTIDE SEQUENCE [LARGE SCALE GENOMIC DNA]</scope>
    <source>
        <strain evidence="3">cv. Fuhuasheng</strain>
        <tissue evidence="2">Leaves</tissue>
    </source>
</reference>
<dbReference type="EMBL" id="SDMP01000007">
    <property type="protein sequence ID" value="RYR47566.1"/>
    <property type="molecule type" value="Genomic_DNA"/>
</dbReference>
<feature type="region of interest" description="Disordered" evidence="1">
    <location>
        <begin position="1"/>
        <end position="22"/>
    </location>
</feature>
<organism evidence="2 3">
    <name type="scientific">Arachis hypogaea</name>
    <name type="common">Peanut</name>
    <dbReference type="NCBI Taxonomy" id="3818"/>
    <lineage>
        <taxon>Eukaryota</taxon>
        <taxon>Viridiplantae</taxon>
        <taxon>Streptophyta</taxon>
        <taxon>Embryophyta</taxon>
        <taxon>Tracheophyta</taxon>
        <taxon>Spermatophyta</taxon>
        <taxon>Magnoliopsida</taxon>
        <taxon>eudicotyledons</taxon>
        <taxon>Gunneridae</taxon>
        <taxon>Pentapetalae</taxon>
        <taxon>rosids</taxon>
        <taxon>fabids</taxon>
        <taxon>Fabales</taxon>
        <taxon>Fabaceae</taxon>
        <taxon>Papilionoideae</taxon>
        <taxon>50 kb inversion clade</taxon>
        <taxon>dalbergioids sensu lato</taxon>
        <taxon>Dalbergieae</taxon>
        <taxon>Pterocarpus clade</taxon>
        <taxon>Arachis</taxon>
    </lineage>
</organism>
<evidence type="ECO:0000313" key="3">
    <source>
        <dbReference type="Proteomes" id="UP000289738"/>
    </source>
</evidence>
<comment type="caution">
    <text evidence="2">The sequence shown here is derived from an EMBL/GenBank/DDBJ whole genome shotgun (WGS) entry which is preliminary data.</text>
</comment>
<sequence>MKRVTLRPRGNPSSRWSFPASSRRSTCSERVAFDNALKVRNEVGLGLNELGSWTVLFLALLSELLWGFGDEEGGGQLRTENGENRVWKGWD</sequence>
<evidence type="ECO:0000256" key="1">
    <source>
        <dbReference type="SAM" id="MobiDB-lite"/>
    </source>
</evidence>